<comment type="caution">
    <text evidence="1">The sequence shown here is derived from an EMBL/GenBank/DDBJ whole genome shotgun (WGS) entry which is preliminary data.</text>
</comment>
<accession>A0ABP8PBZ9</accession>
<protein>
    <submittedName>
        <fullName evidence="1">Uncharacterized protein</fullName>
    </submittedName>
</protein>
<sequence length="81" mass="8797">MFDALSLGGEQLNEFGWGGWGLCTGARGRTVRGVDGHVATPHAFRAGPRDHRSRPWLRAAHPADLGEYGRRITVIVADTSK</sequence>
<proteinExistence type="predicted"/>
<dbReference type="Proteomes" id="UP001500503">
    <property type="component" value="Unassembled WGS sequence"/>
</dbReference>
<evidence type="ECO:0000313" key="1">
    <source>
        <dbReference type="EMBL" id="GAA4484237.1"/>
    </source>
</evidence>
<gene>
    <name evidence="1" type="ORF">GCM10023191_007090</name>
</gene>
<evidence type="ECO:0000313" key="2">
    <source>
        <dbReference type="Proteomes" id="UP001500503"/>
    </source>
</evidence>
<reference evidence="2" key="1">
    <citation type="journal article" date="2019" name="Int. J. Syst. Evol. Microbiol.">
        <title>The Global Catalogue of Microorganisms (GCM) 10K type strain sequencing project: providing services to taxonomists for standard genome sequencing and annotation.</title>
        <authorList>
            <consortium name="The Broad Institute Genomics Platform"/>
            <consortium name="The Broad Institute Genome Sequencing Center for Infectious Disease"/>
            <person name="Wu L."/>
            <person name="Ma J."/>
        </authorList>
    </citation>
    <scope>NUCLEOTIDE SEQUENCE [LARGE SCALE GENOMIC DNA]</scope>
    <source>
        <strain evidence="2">JCM 17933</strain>
    </source>
</reference>
<dbReference type="EMBL" id="BAABHF010000009">
    <property type="protein sequence ID" value="GAA4484237.1"/>
    <property type="molecule type" value="Genomic_DNA"/>
</dbReference>
<keyword evidence="2" id="KW-1185">Reference proteome</keyword>
<organism evidence="1 2">
    <name type="scientific">Actinoallomurus oryzae</name>
    <dbReference type="NCBI Taxonomy" id="502180"/>
    <lineage>
        <taxon>Bacteria</taxon>
        <taxon>Bacillati</taxon>
        <taxon>Actinomycetota</taxon>
        <taxon>Actinomycetes</taxon>
        <taxon>Streptosporangiales</taxon>
        <taxon>Thermomonosporaceae</taxon>
        <taxon>Actinoallomurus</taxon>
    </lineage>
</organism>
<name>A0ABP8PBZ9_9ACTN</name>